<comment type="caution">
    <text evidence="3">The sequence shown here is derived from an EMBL/GenBank/DDBJ whole genome shotgun (WGS) entry which is preliminary data.</text>
</comment>
<evidence type="ECO:0000259" key="2">
    <source>
        <dbReference type="Pfam" id="PF13393"/>
    </source>
</evidence>
<name>A0A371BI73_9SPHN</name>
<organism evidence="3 4">
    <name type="scientific">Sphingorhabdus pulchriflava</name>
    <dbReference type="NCBI Taxonomy" id="2292257"/>
    <lineage>
        <taxon>Bacteria</taxon>
        <taxon>Pseudomonadati</taxon>
        <taxon>Pseudomonadota</taxon>
        <taxon>Alphaproteobacteria</taxon>
        <taxon>Sphingomonadales</taxon>
        <taxon>Sphingomonadaceae</taxon>
        <taxon>Sphingorhabdus</taxon>
    </lineage>
</organism>
<keyword evidence="3" id="KW-0328">Glycosyltransferase</keyword>
<dbReference type="GO" id="GO:0005737">
    <property type="term" value="C:cytoplasm"/>
    <property type="evidence" value="ECO:0007669"/>
    <property type="project" value="InterPro"/>
</dbReference>
<dbReference type="PANTHER" id="PTHR43707">
    <property type="entry name" value="HISTIDYL-TRNA SYNTHETASE"/>
    <property type="match status" value="1"/>
</dbReference>
<reference evidence="4" key="1">
    <citation type="submission" date="2018-08" db="EMBL/GenBank/DDBJ databases">
        <authorList>
            <person name="Kim S.-J."/>
            <person name="Jung G.-Y."/>
        </authorList>
    </citation>
    <scope>NUCLEOTIDE SEQUENCE [LARGE SCALE GENOMIC DNA]</scope>
    <source>
        <strain evidence="4">GY_G</strain>
    </source>
</reference>
<dbReference type="InterPro" id="IPR041715">
    <property type="entry name" value="HisRS-like_core"/>
</dbReference>
<evidence type="ECO:0000313" key="4">
    <source>
        <dbReference type="Proteomes" id="UP000263833"/>
    </source>
</evidence>
<evidence type="ECO:0000256" key="1">
    <source>
        <dbReference type="PIRSR" id="PIRSR001549-1"/>
    </source>
</evidence>
<dbReference type="RefSeq" id="WP_115548839.1">
    <property type="nucleotide sequence ID" value="NZ_QRGP01000001.1"/>
</dbReference>
<dbReference type="GO" id="GO:0004821">
    <property type="term" value="F:histidine-tRNA ligase activity"/>
    <property type="evidence" value="ECO:0007669"/>
    <property type="project" value="TreeGrafter"/>
</dbReference>
<dbReference type="PANTHER" id="PTHR43707:SF1">
    <property type="entry name" value="HISTIDINE--TRNA LIGASE, MITOCHONDRIAL-RELATED"/>
    <property type="match status" value="1"/>
</dbReference>
<feature type="binding site" evidence="1">
    <location>
        <position position="127"/>
    </location>
    <ligand>
        <name>L-histidine</name>
        <dbReference type="ChEBI" id="CHEBI:57595"/>
    </ligand>
</feature>
<dbReference type="InterPro" id="IPR045864">
    <property type="entry name" value="aa-tRNA-synth_II/BPL/LPL"/>
</dbReference>
<dbReference type="EMBL" id="QRGP01000001">
    <property type="protein sequence ID" value="RDV07294.1"/>
    <property type="molecule type" value="Genomic_DNA"/>
</dbReference>
<gene>
    <name evidence="3" type="ORF">DXH95_08005</name>
</gene>
<dbReference type="OrthoDB" id="9769617at2"/>
<feature type="binding site" evidence="1">
    <location>
        <position position="123"/>
    </location>
    <ligand>
        <name>L-histidine</name>
        <dbReference type="ChEBI" id="CHEBI:57595"/>
    </ligand>
</feature>
<keyword evidence="4" id="KW-1185">Reference proteome</keyword>
<dbReference type="GO" id="GO:0006427">
    <property type="term" value="P:histidyl-tRNA aminoacylation"/>
    <property type="evidence" value="ECO:0007669"/>
    <property type="project" value="TreeGrafter"/>
</dbReference>
<dbReference type="Proteomes" id="UP000263833">
    <property type="component" value="Unassembled WGS sequence"/>
</dbReference>
<dbReference type="InterPro" id="IPR004516">
    <property type="entry name" value="HisRS/HisZ"/>
</dbReference>
<dbReference type="SUPFAM" id="SSF55681">
    <property type="entry name" value="Class II aaRS and biotin synthetases"/>
    <property type="match status" value="1"/>
</dbReference>
<feature type="domain" description="Class II Histidinyl-tRNA synthetase (HisRS)-like catalytic core" evidence="2">
    <location>
        <begin position="9"/>
        <end position="292"/>
    </location>
</feature>
<dbReference type="GO" id="GO:0016757">
    <property type="term" value="F:glycosyltransferase activity"/>
    <property type="evidence" value="ECO:0007669"/>
    <property type="project" value="UniProtKB-KW"/>
</dbReference>
<dbReference type="Pfam" id="PF13393">
    <property type="entry name" value="tRNA-synt_His"/>
    <property type="match status" value="1"/>
</dbReference>
<sequence>MTNSLLPTGFRDRLPPEADASARLVRAILDTAASHGYERVQAPLAEYEASLTGSLGTSARDLLRFVDPVSGETMAVRSDITGQIGRIASTRMGHHPRPVRLSYGGPVVKLRATQLRPEREMMQVGAELIGLDSVAAAIEVVSVAIEGLKAAGVKDITLDLTMPDLLDVLKPKGDREELKAALDAKDAGAVPAALAPLIAAAGALPDALDRMRAFDSEGKLKDRLDAIEAIAAAVPTDIRVTLDPTERHGFEYQTWFGFSLFSAHASGEIGRGGAYRIGKEPAIGFSAYIDPLIDAGLAQGERRRLFLPIGTMPQKAASLRAEGWVTVAQLTEEDSAEAQICTHVLRNGRPEPV</sequence>
<evidence type="ECO:0000313" key="3">
    <source>
        <dbReference type="EMBL" id="RDV07294.1"/>
    </source>
</evidence>
<accession>A0A371BI73</accession>
<keyword evidence="3" id="KW-0808">Transferase</keyword>
<dbReference type="AlphaFoldDB" id="A0A371BI73"/>
<protein>
    <submittedName>
        <fullName evidence="3">ATP phosphoribosyltransferase regulatory subunit</fullName>
    </submittedName>
</protein>
<dbReference type="Gene3D" id="3.30.930.10">
    <property type="entry name" value="Bira Bifunctional Protein, Domain 2"/>
    <property type="match status" value="1"/>
</dbReference>
<dbReference type="PIRSF" id="PIRSF001549">
    <property type="entry name" value="His-tRNA_synth"/>
    <property type="match status" value="1"/>
</dbReference>
<proteinExistence type="predicted"/>
<feature type="binding site" evidence="1">
    <location>
        <begin position="79"/>
        <end position="81"/>
    </location>
    <ligand>
        <name>L-histidine</name>
        <dbReference type="ChEBI" id="CHEBI:57595"/>
    </ligand>
</feature>